<evidence type="ECO:0000313" key="1">
    <source>
        <dbReference type="EMBL" id="RRT66150.1"/>
    </source>
</evidence>
<dbReference type="Proteomes" id="UP000287651">
    <property type="component" value="Unassembled WGS sequence"/>
</dbReference>
<dbReference type="AlphaFoldDB" id="A0A426ZQC6"/>
<comment type="caution">
    <text evidence="1">The sequence shown here is derived from an EMBL/GenBank/DDBJ whole genome shotgun (WGS) entry which is preliminary data.</text>
</comment>
<feature type="non-terminal residue" evidence="1">
    <location>
        <position position="1"/>
    </location>
</feature>
<protein>
    <submittedName>
        <fullName evidence="1">Uncharacterized protein</fullName>
    </submittedName>
</protein>
<sequence length="121" mass="13104">VVPIGDVSAGAASTRRWPAYGRRAHSRSPLQEAWLLASTIAIACGHLARKAAALAKGLAVGGRPCRRPTRRWLPSSSLPSSQILARIRRTVLRDSISSYAIKELIYCTNNLGSDTTVRKPQ</sequence>
<evidence type="ECO:0000313" key="2">
    <source>
        <dbReference type="Proteomes" id="UP000287651"/>
    </source>
</evidence>
<accession>A0A426ZQC6</accession>
<reference evidence="1 2" key="1">
    <citation type="journal article" date="2014" name="Agronomy (Basel)">
        <title>A Draft Genome Sequence for Ensete ventricosum, the Drought-Tolerant Tree Against Hunger.</title>
        <authorList>
            <person name="Harrison J."/>
            <person name="Moore K.A."/>
            <person name="Paszkiewicz K."/>
            <person name="Jones T."/>
            <person name="Grant M."/>
            <person name="Ambacheew D."/>
            <person name="Muzemil S."/>
            <person name="Studholme D.J."/>
        </authorList>
    </citation>
    <scope>NUCLEOTIDE SEQUENCE [LARGE SCALE GENOMIC DNA]</scope>
</reference>
<name>A0A426ZQC6_ENSVE</name>
<dbReference type="EMBL" id="AMZH03005547">
    <property type="protein sequence ID" value="RRT66150.1"/>
    <property type="molecule type" value="Genomic_DNA"/>
</dbReference>
<gene>
    <name evidence="1" type="ORF">B296_00040459</name>
</gene>
<organism evidence="1 2">
    <name type="scientific">Ensete ventricosum</name>
    <name type="common">Abyssinian banana</name>
    <name type="synonym">Musa ensete</name>
    <dbReference type="NCBI Taxonomy" id="4639"/>
    <lineage>
        <taxon>Eukaryota</taxon>
        <taxon>Viridiplantae</taxon>
        <taxon>Streptophyta</taxon>
        <taxon>Embryophyta</taxon>
        <taxon>Tracheophyta</taxon>
        <taxon>Spermatophyta</taxon>
        <taxon>Magnoliopsida</taxon>
        <taxon>Liliopsida</taxon>
        <taxon>Zingiberales</taxon>
        <taxon>Musaceae</taxon>
        <taxon>Ensete</taxon>
    </lineage>
</organism>
<proteinExistence type="predicted"/>